<keyword evidence="2" id="KW-1003">Cell membrane</keyword>
<keyword evidence="5 6" id="KW-0472">Membrane</keyword>
<sequence>MNRSVNSILAVWILLMLGTATSTWGFTLSSVNPITSTISVMLISAVKAALVMFFFMELRHAPKAWQLAATIWVAITCAVVISIYLL</sequence>
<dbReference type="GO" id="GO:0005886">
    <property type="term" value="C:plasma membrane"/>
    <property type="evidence" value="ECO:0007669"/>
    <property type="project" value="UniProtKB-SubCell"/>
</dbReference>
<gene>
    <name evidence="7" type="ORF">C0068_04890</name>
</gene>
<dbReference type="OrthoDB" id="7065982at2"/>
<evidence type="ECO:0000313" key="8">
    <source>
        <dbReference type="Proteomes" id="UP000237222"/>
    </source>
</evidence>
<dbReference type="InterPro" id="IPR005171">
    <property type="entry name" value="Cyt_c_oxidase_su4_prok"/>
</dbReference>
<evidence type="ECO:0000313" key="7">
    <source>
        <dbReference type="EMBL" id="POP53928.1"/>
    </source>
</evidence>
<accession>A0A2S4HIX5</accession>
<comment type="caution">
    <text evidence="7">The sequence shown here is derived from an EMBL/GenBank/DDBJ whole genome shotgun (WGS) entry which is preliminary data.</text>
</comment>
<name>A0A2S4HIX5_9GAMM</name>
<organism evidence="7 8">
    <name type="scientific">Zhongshania marina</name>
    <dbReference type="NCBI Taxonomy" id="2304603"/>
    <lineage>
        <taxon>Bacteria</taxon>
        <taxon>Pseudomonadati</taxon>
        <taxon>Pseudomonadota</taxon>
        <taxon>Gammaproteobacteria</taxon>
        <taxon>Cellvibrionales</taxon>
        <taxon>Spongiibacteraceae</taxon>
        <taxon>Zhongshania</taxon>
    </lineage>
</organism>
<evidence type="ECO:0000256" key="3">
    <source>
        <dbReference type="ARBA" id="ARBA00022692"/>
    </source>
</evidence>
<evidence type="ECO:0008006" key="9">
    <source>
        <dbReference type="Google" id="ProtNLM"/>
    </source>
</evidence>
<dbReference type="EMBL" id="PQGG01000010">
    <property type="protein sequence ID" value="POP53928.1"/>
    <property type="molecule type" value="Genomic_DNA"/>
</dbReference>
<dbReference type="Proteomes" id="UP000237222">
    <property type="component" value="Unassembled WGS sequence"/>
</dbReference>
<comment type="subcellular location">
    <subcellularLocation>
        <location evidence="1">Cell membrane</location>
        <topology evidence="1">Multi-pass membrane protein</topology>
    </subcellularLocation>
</comment>
<evidence type="ECO:0000256" key="1">
    <source>
        <dbReference type="ARBA" id="ARBA00004651"/>
    </source>
</evidence>
<dbReference type="Pfam" id="PF03626">
    <property type="entry name" value="COX4_pro"/>
    <property type="match status" value="1"/>
</dbReference>
<protein>
    <recommendedName>
        <fullName evidence="9">Oxidase</fullName>
    </recommendedName>
</protein>
<evidence type="ECO:0000256" key="4">
    <source>
        <dbReference type="ARBA" id="ARBA00022989"/>
    </source>
</evidence>
<keyword evidence="4 6" id="KW-1133">Transmembrane helix</keyword>
<keyword evidence="3 6" id="KW-0812">Transmembrane</keyword>
<proteinExistence type="predicted"/>
<evidence type="ECO:0000256" key="6">
    <source>
        <dbReference type="SAM" id="Phobius"/>
    </source>
</evidence>
<dbReference type="AlphaFoldDB" id="A0A2S4HIX5"/>
<evidence type="ECO:0000256" key="2">
    <source>
        <dbReference type="ARBA" id="ARBA00022475"/>
    </source>
</evidence>
<dbReference type="RefSeq" id="WP_103683368.1">
    <property type="nucleotide sequence ID" value="NZ_PQGG01000010.1"/>
</dbReference>
<reference evidence="7" key="1">
    <citation type="submission" date="2018-01" db="EMBL/GenBank/DDBJ databases">
        <authorList>
            <person name="Yu X.-D."/>
        </authorList>
    </citation>
    <scope>NUCLEOTIDE SEQUENCE</scope>
    <source>
        <strain evidence="7">ZX-21</strain>
    </source>
</reference>
<evidence type="ECO:0000256" key="5">
    <source>
        <dbReference type="ARBA" id="ARBA00023136"/>
    </source>
</evidence>
<feature type="transmembrane region" description="Helical" evidence="6">
    <location>
        <begin position="67"/>
        <end position="85"/>
    </location>
</feature>
<feature type="transmembrane region" description="Helical" evidence="6">
    <location>
        <begin position="35"/>
        <end position="55"/>
    </location>
</feature>